<evidence type="ECO:0000313" key="2">
    <source>
        <dbReference type="Proteomes" id="UP000307378"/>
    </source>
</evidence>
<gene>
    <name evidence="1" type="ORF">FAA86_15200</name>
</gene>
<reference evidence="1 2" key="1">
    <citation type="submission" date="2019-04" db="EMBL/GenBank/DDBJ databases">
        <title>genome sequence of strain W3.</title>
        <authorList>
            <person name="Gao J."/>
            <person name="Sun J."/>
        </authorList>
    </citation>
    <scope>NUCLEOTIDE SEQUENCE [LARGE SCALE GENOMIC DNA]</scope>
    <source>
        <strain evidence="1 2">W3</strain>
    </source>
</reference>
<name>A0A4V4HQM8_9HYPH</name>
<dbReference type="Proteomes" id="UP000307378">
    <property type="component" value="Unassembled WGS sequence"/>
</dbReference>
<dbReference type="AlphaFoldDB" id="A0A4V4HQM8"/>
<dbReference type="EMBL" id="STGU01000008">
    <property type="protein sequence ID" value="THV34446.1"/>
    <property type="molecule type" value="Genomic_DNA"/>
</dbReference>
<accession>A0A4V4HQM8</accession>
<organism evidence="1 2">
    <name type="scientific">Rhizobium rosettiformans W3</name>
    <dbReference type="NCBI Taxonomy" id="538378"/>
    <lineage>
        <taxon>Bacteria</taxon>
        <taxon>Pseudomonadati</taxon>
        <taxon>Pseudomonadota</taxon>
        <taxon>Alphaproteobacteria</taxon>
        <taxon>Hyphomicrobiales</taxon>
        <taxon>Rhizobiaceae</taxon>
        <taxon>Rhizobium/Agrobacterium group</taxon>
        <taxon>Rhizobium</taxon>
    </lineage>
</organism>
<dbReference type="RefSeq" id="WP_136541930.1">
    <property type="nucleotide sequence ID" value="NZ_STGU01000008.1"/>
</dbReference>
<evidence type="ECO:0000313" key="1">
    <source>
        <dbReference type="EMBL" id="THV34446.1"/>
    </source>
</evidence>
<proteinExistence type="predicted"/>
<protein>
    <submittedName>
        <fullName evidence="1">Anti-sigma factor</fullName>
    </submittedName>
</protein>
<comment type="caution">
    <text evidence="1">The sequence shown here is derived from an EMBL/GenBank/DDBJ whole genome shotgun (WGS) entry which is preliminary data.</text>
</comment>
<sequence length="257" mass="28305">MTSHDPVIEADLHAYVDDQLDVGRRIEVEAYLSENPTVAAKVMADLRVRDELRLALAGMPSVVRQETRDAARTLESAFNRPRTIDVMRRAAAVVLLVGAGWIAHGWISPGSIGEVVASVPPPQFVEEAIRAHQTAELREQMSSQTVTNNFDPAEIRSATAIVLPTMPSEWAVRDAQVFPSTYGPSVELEVEPQSGERLSLFAVRPGNFAVQQVLLKQEGQTNAAYWQIGEVAYALISETENADKLAEEARRLARTLY</sequence>